<evidence type="ECO:0000313" key="2">
    <source>
        <dbReference type="Proteomes" id="UP000032352"/>
    </source>
</evidence>
<protein>
    <submittedName>
        <fullName evidence="1">Uncharacterized protein</fullName>
    </submittedName>
</protein>
<dbReference type="EMBL" id="CP059733">
    <property type="protein sequence ID" value="WDE05955.1"/>
    <property type="molecule type" value="Genomic_DNA"/>
</dbReference>
<dbReference type="SUPFAM" id="SSF101898">
    <property type="entry name" value="NHL repeat"/>
    <property type="match status" value="1"/>
</dbReference>
<reference evidence="1 2" key="2">
    <citation type="journal article" date="2022" name="Mar. Drugs">
        <title>Bioassay-Guided Fractionation Leads to the Detection of Cholic Acid Generated by the Rare Thalassomonas sp.</title>
        <authorList>
            <person name="Pheiffer F."/>
            <person name="Schneider Y.K."/>
            <person name="Hansen E.H."/>
            <person name="Andersen J.H."/>
            <person name="Isaksson J."/>
            <person name="Busche T."/>
            <person name="R C."/>
            <person name="Kalinowski J."/>
            <person name="Zyl L.V."/>
            <person name="Trindade M."/>
        </authorList>
    </citation>
    <scope>NUCLEOTIDE SEQUENCE [LARGE SCALE GENOMIC DNA]</scope>
    <source>
        <strain evidence="1 2">XOM25</strain>
    </source>
</reference>
<dbReference type="RefSeq" id="WP_152647327.1">
    <property type="nucleotide sequence ID" value="NZ_CP059733.1"/>
</dbReference>
<dbReference type="KEGG" id="tvd:SG34_003220"/>
<sequence length="244" mass="26799">MDRRQFILSGSAVAGSLAIPMQSFAMSDISGDLFAAKVKDTAAGNSRLSASKIARLGIQAPLKQVTAPGGHDVSFPLTMRIARQYQENIYVWFETESVIRTYDQQGNEQNTIALPDSVSLIKDFALDSMGNIFILNGGQHQITWLSHQGDILGYIGDFGIDLAEQLNGPTSLTLDSSDQLHVLNAGSRTVKVYKNNGVFLFEYGQPRWGKQRQLLSLDGKETISASGGMMRDNRWHFTPSGQIQ</sequence>
<proteinExistence type="predicted"/>
<dbReference type="InterPro" id="IPR011042">
    <property type="entry name" value="6-blade_b-propeller_TolB-like"/>
</dbReference>
<keyword evidence="2" id="KW-1185">Reference proteome</keyword>
<name>A0AAF0CA60_9GAMM</name>
<dbReference type="AlphaFoldDB" id="A0AAF0CA60"/>
<accession>A0AAF0CA60</accession>
<dbReference type="Gene3D" id="2.120.10.30">
    <property type="entry name" value="TolB, C-terminal domain"/>
    <property type="match status" value="1"/>
</dbReference>
<reference evidence="1 2" key="1">
    <citation type="journal article" date="2015" name="Genome Announc.">
        <title>Draft Genome Sequences of Marine Isolates of Thalassomonas viridans and Thalassomonas actiniarum.</title>
        <authorList>
            <person name="Olonade I."/>
            <person name="van Zyl L.J."/>
            <person name="Trindade M."/>
        </authorList>
    </citation>
    <scope>NUCLEOTIDE SEQUENCE [LARGE SCALE GENOMIC DNA]</scope>
    <source>
        <strain evidence="1 2">XOM25</strain>
    </source>
</reference>
<evidence type="ECO:0000313" key="1">
    <source>
        <dbReference type="EMBL" id="WDE05955.1"/>
    </source>
</evidence>
<organism evidence="1 2">
    <name type="scientific">Thalassomonas viridans</name>
    <dbReference type="NCBI Taxonomy" id="137584"/>
    <lineage>
        <taxon>Bacteria</taxon>
        <taxon>Pseudomonadati</taxon>
        <taxon>Pseudomonadota</taxon>
        <taxon>Gammaproteobacteria</taxon>
        <taxon>Alteromonadales</taxon>
        <taxon>Colwelliaceae</taxon>
        <taxon>Thalassomonas</taxon>
    </lineage>
</organism>
<gene>
    <name evidence="1" type="ORF">SG34_003220</name>
</gene>
<dbReference type="Proteomes" id="UP000032352">
    <property type="component" value="Chromosome"/>
</dbReference>